<comment type="caution">
    <text evidence="7">The sequence shown here is derived from an EMBL/GenBank/DDBJ whole genome shotgun (WGS) entry which is preliminary data.</text>
</comment>
<evidence type="ECO:0000256" key="5">
    <source>
        <dbReference type="ARBA" id="ARBA00035693"/>
    </source>
</evidence>
<proteinExistence type="inferred from homology"/>
<gene>
    <name evidence="7" type="ORF">GBAR_LOCUS18834</name>
</gene>
<evidence type="ECO:0000256" key="3">
    <source>
        <dbReference type="ARBA" id="ARBA00023212"/>
    </source>
</evidence>
<evidence type="ECO:0000256" key="2">
    <source>
        <dbReference type="ARBA" id="ARBA00022490"/>
    </source>
</evidence>
<dbReference type="AlphaFoldDB" id="A0AA35SNJ6"/>
<organism evidence="7 8">
    <name type="scientific">Geodia barretti</name>
    <name type="common">Barrett's horny sponge</name>
    <dbReference type="NCBI Taxonomy" id="519541"/>
    <lineage>
        <taxon>Eukaryota</taxon>
        <taxon>Metazoa</taxon>
        <taxon>Porifera</taxon>
        <taxon>Demospongiae</taxon>
        <taxon>Heteroscleromorpha</taxon>
        <taxon>Tetractinellida</taxon>
        <taxon>Astrophorina</taxon>
        <taxon>Geodiidae</taxon>
        <taxon>Geodia</taxon>
    </lineage>
</organism>
<keyword evidence="2" id="KW-0963">Cytoplasm</keyword>
<dbReference type="InterPro" id="IPR029358">
    <property type="entry name" value="CFAP96"/>
</dbReference>
<dbReference type="Pfam" id="PF15239">
    <property type="entry name" value="CFAP96-like"/>
    <property type="match status" value="1"/>
</dbReference>
<accession>A0AA35SNJ6</accession>
<comment type="subcellular location">
    <subcellularLocation>
        <location evidence="1">Cytoplasm</location>
        <location evidence="1">Cytoskeleton</location>
        <location evidence="1">Microtubule organizing center</location>
        <location evidence="1">Centrosome</location>
    </subcellularLocation>
</comment>
<evidence type="ECO:0000256" key="4">
    <source>
        <dbReference type="ARBA" id="ARBA00035656"/>
    </source>
</evidence>
<sequence>MAVKTDMERIGVFSESGYTTIADPYVPSSSNAFNEGAAKGKQMIVSGTKSKAASQGGYFERSFTRILEGEAYSDPVKLRRKRRFQEAKKNFGGSWIPSSTGKRPSGVGSHFGTFAGPVTSFSALEKPQEKYRPSGKNFLTNPGKNGSGYG</sequence>
<dbReference type="PANTHER" id="PTHR31144">
    <property type="entry name" value="UPF0602 PROTEIN C4ORF47"/>
    <property type="match status" value="1"/>
</dbReference>
<reference evidence="7" key="1">
    <citation type="submission" date="2023-03" db="EMBL/GenBank/DDBJ databases">
        <authorList>
            <person name="Steffen K."/>
            <person name="Cardenas P."/>
        </authorList>
    </citation>
    <scope>NUCLEOTIDE SEQUENCE</scope>
</reference>
<name>A0AA35SNJ6_GEOBA</name>
<evidence type="ECO:0000256" key="1">
    <source>
        <dbReference type="ARBA" id="ARBA00004300"/>
    </source>
</evidence>
<dbReference type="GO" id="GO:0005881">
    <property type="term" value="C:cytoplasmic microtubule"/>
    <property type="evidence" value="ECO:0007669"/>
    <property type="project" value="TreeGrafter"/>
</dbReference>
<dbReference type="Proteomes" id="UP001174909">
    <property type="component" value="Unassembled WGS sequence"/>
</dbReference>
<dbReference type="EMBL" id="CASHTH010002662">
    <property type="protein sequence ID" value="CAI8033390.1"/>
    <property type="molecule type" value="Genomic_DNA"/>
</dbReference>
<evidence type="ECO:0000256" key="6">
    <source>
        <dbReference type="SAM" id="MobiDB-lite"/>
    </source>
</evidence>
<evidence type="ECO:0000313" key="8">
    <source>
        <dbReference type="Proteomes" id="UP001174909"/>
    </source>
</evidence>
<evidence type="ECO:0000313" key="7">
    <source>
        <dbReference type="EMBL" id="CAI8033390.1"/>
    </source>
</evidence>
<protein>
    <recommendedName>
        <fullName evidence="5">Cilia-and flagella-associated protein 96</fullName>
    </recommendedName>
</protein>
<dbReference type="PANTHER" id="PTHR31144:SF1">
    <property type="entry name" value="UPF0602 PROTEIN C4ORF47"/>
    <property type="match status" value="1"/>
</dbReference>
<feature type="region of interest" description="Disordered" evidence="6">
    <location>
        <begin position="91"/>
        <end position="111"/>
    </location>
</feature>
<feature type="region of interest" description="Disordered" evidence="6">
    <location>
        <begin position="124"/>
        <end position="150"/>
    </location>
</feature>
<dbReference type="GO" id="GO:0005813">
    <property type="term" value="C:centrosome"/>
    <property type="evidence" value="ECO:0007669"/>
    <property type="project" value="UniProtKB-SubCell"/>
</dbReference>
<keyword evidence="3" id="KW-0206">Cytoskeleton</keyword>
<keyword evidence="8" id="KW-1185">Reference proteome</keyword>
<comment type="similarity">
    <text evidence="4">Belongs to the CFAP96 family.</text>
</comment>